<feature type="compositionally biased region" description="Basic and acidic residues" evidence="1">
    <location>
        <begin position="14"/>
        <end position="45"/>
    </location>
</feature>
<feature type="compositionally biased region" description="Basic and acidic residues" evidence="1">
    <location>
        <begin position="194"/>
        <end position="210"/>
    </location>
</feature>
<proteinExistence type="predicted"/>
<name>A0A9W9U5C3_9EURO</name>
<dbReference type="Proteomes" id="UP001147746">
    <property type="component" value="Unassembled WGS sequence"/>
</dbReference>
<dbReference type="OrthoDB" id="10501268at2759"/>
<feature type="region of interest" description="Disordered" evidence="1">
    <location>
        <begin position="194"/>
        <end position="217"/>
    </location>
</feature>
<reference evidence="2" key="2">
    <citation type="journal article" date="2023" name="IMA Fungus">
        <title>Comparative genomic study of the Penicillium genus elucidates a diverse pangenome and 15 lateral gene transfer events.</title>
        <authorList>
            <person name="Petersen C."/>
            <person name="Sorensen T."/>
            <person name="Nielsen M.R."/>
            <person name="Sondergaard T.E."/>
            <person name="Sorensen J.L."/>
            <person name="Fitzpatrick D.A."/>
            <person name="Frisvad J.C."/>
            <person name="Nielsen K.L."/>
        </authorList>
    </citation>
    <scope>NUCLEOTIDE SEQUENCE</scope>
    <source>
        <strain evidence="2">IBT 21472</strain>
    </source>
</reference>
<reference evidence="2" key="1">
    <citation type="submission" date="2022-12" db="EMBL/GenBank/DDBJ databases">
        <authorList>
            <person name="Petersen C."/>
        </authorList>
    </citation>
    <scope>NUCLEOTIDE SEQUENCE</scope>
    <source>
        <strain evidence="2">IBT 21472</strain>
    </source>
</reference>
<evidence type="ECO:0000313" key="2">
    <source>
        <dbReference type="EMBL" id="KAJ5316039.1"/>
    </source>
</evidence>
<gene>
    <name evidence="2" type="ORF">N7476_006346</name>
</gene>
<feature type="compositionally biased region" description="Basic and acidic residues" evidence="1">
    <location>
        <begin position="52"/>
        <end position="65"/>
    </location>
</feature>
<sequence>MDSEPLSELQSGRRSGDDHPRTSENREPREYRSRREVSIGAERRPLRQGRRKPPERTFEVGRESARAFQETTTSRYTRVEEAMPNESTSAKRGRTLETRLPRQGGYARPNNGPEPTMIVHRAPRPRARSPWPQRRENRNVEERAPRIDIEERSPRMQPRIIQYGVGGLVDSGTEVLTRVRSRQGDIQIRDDKWVETETNRNTRRNGERAARPYGPNC</sequence>
<protein>
    <submittedName>
        <fullName evidence="2">Uncharacterized protein</fullName>
    </submittedName>
</protein>
<organism evidence="2 3">
    <name type="scientific">Penicillium atrosanguineum</name>
    <dbReference type="NCBI Taxonomy" id="1132637"/>
    <lineage>
        <taxon>Eukaryota</taxon>
        <taxon>Fungi</taxon>
        <taxon>Dikarya</taxon>
        <taxon>Ascomycota</taxon>
        <taxon>Pezizomycotina</taxon>
        <taxon>Eurotiomycetes</taxon>
        <taxon>Eurotiomycetidae</taxon>
        <taxon>Eurotiales</taxon>
        <taxon>Aspergillaceae</taxon>
        <taxon>Penicillium</taxon>
    </lineage>
</organism>
<feature type="region of interest" description="Disordered" evidence="1">
    <location>
        <begin position="1"/>
        <end position="139"/>
    </location>
</feature>
<dbReference type="AlphaFoldDB" id="A0A9W9U5C3"/>
<keyword evidence="3" id="KW-1185">Reference proteome</keyword>
<accession>A0A9W9U5C3</accession>
<evidence type="ECO:0000313" key="3">
    <source>
        <dbReference type="Proteomes" id="UP001147746"/>
    </source>
</evidence>
<dbReference type="EMBL" id="JAPZBO010000005">
    <property type="protein sequence ID" value="KAJ5316039.1"/>
    <property type="molecule type" value="Genomic_DNA"/>
</dbReference>
<comment type="caution">
    <text evidence="2">The sequence shown here is derived from an EMBL/GenBank/DDBJ whole genome shotgun (WGS) entry which is preliminary data.</text>
</comment>
<evidence type="ECO:0000256" key="1">
    <source>
        <dbReference type="SAM" id="MobiDB-lite"/>
    </source>
</evidence>